<evidence type="ECO:0000256" key="2">
    <source>
        <dbReference type="ARBA" id="ARBA00012418"/>
    </source>
</evidence>
<dbReference type="EC" id="2.7.7.6" evidence="2"/>
<evidence type="ECO:0000256" key="1">
    <source>
        <dbReference type="ARBA" id="ARBA00004026"/>
    </source>
</evidence>
<keyword evidence="7" id="KW-0804">Transcription</keyword>
<keyword evidence="4" id="KW-0808">Transferase</keyword>
<comment type="catalytic activity">
    <reaction evidence="8">
        <text>RNA(n) + a ribonucleoside 5'-triphosphate = RNA(n+1) + diphosphate</text>
        <dbReference type="Rhea" id="RHEA:21248"/>
        <dbReference type="Rhea" id="RHEA-COMP:14527"/>
        <dbReference type="Rhea" id="RHEA-COMP:17342"/>
        <dbReference type="ChEBI" id="CHEBI:33019"/>
        <dbReference type="ChEBI" id="CHEBI:61557"/>
        <dbReference type="ChEBI" id="CHEBI:140395"/>
        <dbReference type="EC" id="2.7.7.6"/>
    </reaction>
</comment>
<organism evidence="11 12">
    <name type="scientific">Candidatus Thermofonsia Clade 3 bacterium</name>
    <dbReference type="NCBI Taxonomy" id="2364212"/>
    <lineage>
        <taxon>Bacteria</taxon>
        <taxon>Bacillati</taxon>
        <taxon>Chloroflexota</taxon>
        <taxon>Candidatus Thermofontia</taxon>
        <taxon>Candidatus Thermofonsia Clade 3</taxon>
    </lineage>
</organism>
<evidence type="ECO:0000256" key="3">
    <source>
        <dbReference type="ARBA" id="ARBA00022478"/>
    </source>
</evidence>
<dbReference type="GO" id="GO:0003677">
    <property type="term" value="F:DNA binding"/>
    <property type="evidence" value="ECO:0007669"/>
    <property type="project" value="InterPro"/>
</dbReference>
<dbReference type="InterPro" id="IPR045867">
    <property type="entry name" value="DNA-dir_RpoC_beta_prime"/>
</dbReference>
<dbReference type="GO" id="GO:0003899">
    <property type="term" value="F:DNA-directed RNA polymerase activity"/>
    <property type="evidence" value="ECO:0007669"/>
    <property type="project" value="UniProtKB-EC"/>
</dbReference>
<evidence type="ECO:0000259" key="10">
    <source>
        <dbReference type="Pfam" id="PF04983"/>
    </source>
</evidence>
<dbReference type="GO" id="GO:0046872">
    <property type="term" value="F:metal ion binding"/>
    <property type="evidence" value="ECO:0007669"/>
    <property type="project" value="UniProtKB-KW"/>
</dbReference>
<dbReference type="InterPro" id="IPR042102">
    <property type="entry name" value="RNA_pol_Rpb1_3_sf"/>
</dbReference>
<keyword evidence="6" id="KW-0479">Metal-binding</keyword>
<evidence type="ECO:0000313" key="12">
    <source>
        <dbReference type="Proteomes" id="UP000230790"/>
    </source>
</evidence>
<comment type="function">
    <text evidence="1">DNA-dependent RNA polymerase catalyzes the transcription of DNA into RNA using the four ribonucleoside triphosphates as substrates.</text>
</comment>
<dbReference type="EMBL" id="PGTN01001247">
    <property type="protein sequence ID" value="PJF45288.1"/>
    <property type="molecule type" value="Genomic_DNA"/>
</dbReference>
<dbReference type="PANTHER" id="PTHR19376">
    <property type="entry name" value="DNA-DIRECTED RNA POLYMERASE"/>
    <property type="match status" value="1"/>
</dbReference>
<evidence type="ECO:0000256" key="6">
    <source>
        <dbReference type="ARBA" id="ARBA00022723"/>
    </source>
</evidence>
<evidence type="ECO:0000313" key="11">
    <source>
        <dbReference type="EMBL" id="PJF45288.1"/>
    </source>
</evidence>
<protein>
    <recommendedName>
        <fullName evidence="2">DNA-directed RNA polymerase</fullName>
        <ecNumber evidence="2">2.7.7.6</ecNumber>
    </recommendedName>
</protein>
<keyword evidence="5" id="KW-0548">Nucleotidyltransferase</keyword>
<evidence type="ECO:0000259" key="9">
    <source>
        <dbReference type="Pfam" id="PF00623"/>
    </source>
</evidence>
<feature type="domain" description="RNA polymerase alpha subunit" evidence="9">
    <location>
        <begin position="1"/>
        <end position="35"/>
    </location>
</feature>
<evidence type="ECO:0000256" key="7">
    <source>
        <dbReference type="ARBA" id="ARBA00023163"/>
    </source>
</evidence>
<feature type="domain" description="RNA polymerase Rpb1" evidence="10">
    <location>
        <begin position="42"/>
        <end position="101"/>
    </location>
</feature>
<accession>A0A2M8Q661</accession>
<dbReference type="AlphaFoldDB" id="A0A2M8Q661"/>
<dbReference type="PANTHER" id="PTHR19376:SF54">
    <property type="entry name" value="DNA-DIRECTED RNA POLYMERASE SUBUNIT BETA"/>
    <property type="match status" value="1"/>
</dbReference>
<dbReference type="Pfam" id="PF00623">
    <property type="entry name" value="RNA_pol_Rpb1_2"/>
    <property type="match status" value="1"/>
</dbReference>
<sequence length="102" mass="11190">QLHPLVCQAFNADFDGDQMAVHVPLSRKAQEEARMRMLSKYNLLSPATGDPIITPSQDIVLGCYYLTMVRDGAKGSGKMFASIDEALLAYDKGLVDIQAPIF</sequence>
<dbReference type="GO" id="GO:0006351">
    <property type="term" value="P:DNA-templated transcription"/>
    <property type="evidence" value="ECO:0007669"/>
    <property type="project" value="InterPro"/>
</dbReference>
<dbReference type="Proteomes" id="UP000230790">
    <property type="component" value="Unassembled WGS sequence"/>
</dbReference>
<feature type="non-terminal residue" evidence="11">
    <location>
        <position position="1"/>
    </location>
</feature>
<name>A0A2M8Q661_9CHLR</name>
<gene>
    <name evidence="11" type="ORF">CUN48_19650</name>
</gene>
<evidence type="ECO:0000256" key="5">
    <source>
        <dbReference type="ARBA" id="ARBA00022695"/>
    </source>
</evidence>
<dbReference type="InterPro" id="IPR007066">
    <property type="entry name" value="RNA_pol_Rpb1_3"/>
</dbReference>
<dbReference type="GO" id="GO:0000428">
    <property type="term" value="C:DNA-directed RNA polymerase complex"/>
    <property type="evidence" value="ECO:0007669"/>
    <property type="project" value="UniProtKB-KW"/>
</dbReference>
<dbReference type="SUPFAM" id="SSF64484">
    <property type="entry name" value="beta and beta-prime subunits of DNA dependent RNA-polymerase"/>
    <property type="match status" value="1"/>
</dbReference>
<keyword evidence="3" id="KW-0240">DNA-directed RNA polymerase</keyword>
<proteinExistence type="predicted"/>
<dbReference type="Gene3D" id="2.40.40.20">
    <property type="match status" value="1"/>
</dbReference>
<dbReference type="InterPro" id="IPR000722">
    <property type="entry name" value="RNA_pol_asu"/>
</dbReference>
<reference evidence="11 12" key="1">
    <citation type="submission" date="2017-11" db="EMBL/GenBank/DDBJ databases">
        <title>Evolution of Phototrophy in the Chloroflexi Phylum Driven by Horizontal Gene Transfer.</title>
        <authorList>
            <person name="Ward L.M."/>
            <person name="Hemp J."/>
            <person name="Shih P.M."/>
            <person name="Mcglynn S.E."/>
            <person name="Fischer W."/>
        </authorList>
    </citation>
    <scope>NUCLEOTIDE SEQUENCE [LARGE SCALE GENOMIC DNA]</scope>
    <source>
        <strain evidence="11">JP3_7</strain>
    </source>
</reference>
<feature type="non-terminal residue" evidence="11">
    <location>
        <position position="102"/>
    </location>
</feature>
<dbReference type="Gene3D" id="1.10.274.100">
    <property type="entry name" value="RNA polymerase Rpb1, domain 3"/>
    <property type="match status" value="1"/>
</dbReference>
<evidence type="ECO:0000256" key="8">
    <source>
        <dbReference type="ARBA" id="ARBA00048552"/>
    </source>
</evidence>
<comment type="caution">
    <text evidence="11">The sequence shown here is derived from an EMBL/GenBank/DDBJ whole genome shotgun (WGS) entry which is preliminary data.</text>
</comment>
<evidence type="ECO:0000256" key="4">
    <source>
        <dbReference type="ARBA" id="ARBA00022679"/>
    </source>
</evidence>
<dbReference type="Pfam" id="PF04983">
    <property type="entry name" value="RNA_pol_Rpb1_3"/>
    <property type="match status" value="1"/>
</dbReference>